<dbReference type="InterPro" id="IPR006553">
    <property type="entry name" value="Leu-rich_rpt_Cys-con_subtyp"/>
</dbReference>
<protein>
    <recommendedName>
        <fullName evidence="1">F-box/LRR-repeat protein 15-like leucin rich repeat domain-containing protein</fullName>
    </recommendedName>
</protein>
<dbReference type="OMA" id="EIRGCPH"/>
<dbReference type="Gramene" id="TRITD5Av1G113500.2">
    <property type="protein sequence ID" value="TRITD5Av1G113500.2"/>
    <property type="gene ID" value="TRITD5Av1G113500"/>
</dbReference>
<dbReference type="Proteomes" id="UP000324705">
    <property type="component" value="Chromosome 5A"/>
</dbReference>
<dbReference type="FunFam" id="3.80.10.10:FF:000276">
    <property type="entry name" value="F-box/LRR-repeat protein 3"/>
    <property type="match status" value="1"/>
</dbReference>
<organism evidence="2 3">
    <name type="scientific">Triticum turgidum subsp. durum</name>
    <name type="common">Durum wheat</name>
    <name type="synonym">Triticum durum</name>
    <dbReference type="NCBI Taxonomy" id="4567"/>
    <lineage>
        <taxon>Eukaryota</taxon>
        <taxon>Viridiplantae</taxon>
        <taxon>Streptophyta</taxon>
        <taxon>Embryophyta</taxon>
        <taxon>Tracheophyta</taxon>
        <taxon>Spermatophyta</taxon>
        <taxon>Magnoliopsida</taxon>
        <taxon>Liliopsida</taxon>
        <taxon>Poales</taxon>
        <taxon>Poaceae</taxon>
        <taxon>BOP clade</taxon>
        <taxon>Pooideae</taxon>
        <taxon>Triticodae</taxon>
        <taxon>Triticeae</taxon>
        <taxon>Triticinae</taxon>
        <taxon>Triticum</taxon>
    </lineage>
</organism>
<feature type="domain" description="F-box/LRR-repeat protein 15-like leucin rich repeat" evidence="1">
    <location>
        <begin position="320"/>
        <end position="516"/>
    </location>
</feature>
<dbReference type="Pfam" id="PF13516">
    <property type="entry name" value="LRR_6"/>
    <property type="match status" value="1"/>
</dbReference>
<dbReference type="GO" id="GO:0005634">
    <property type="term" value="C:nucleus"/>
    <property type="evidence" value="ECO:0007669"/>
    <property type="project" value="EnsemblPlants"/>
</dbReference>
<dbReference type="PANTHER" id="PTHR13318:SF105">
    <property type="entry name" value="F-BOX_LRR-REPEAT PROTEIN 3"/>
    <property type="match status" value="1"/>
</dbReference>
<dbReference type="GO" id="GO:0019005">
    <property type="term" value="C:SCF ubiquitin ligase complex"/>
    <property type="evidence" value="ECO:0007669"/>
    <property type="project" value="EnsemblPlants"/>
</dbReference>
<dbReference type="Gene3D" id="3.80.10.10">
    <property type="entry name" value="Ribonuclease Inhibitor"/>
    <property type="match status" value="4"/>
</dbReference>
<dbReference type="InterPro" id="IPR001611">
    <property type="entry name" value="Leu-rich_rpt"/>
</dbReference>
<evidence type="ECO:0000313" key="3">
    <source>
        <dbReference type="Proteomes" id="UP000324705"/>
    </source>
</evidence>
<dbReference type="EMBL" id="LT934119">
    <property type="protein sequence ID" value="VAI16111.1"/>
    <property type="molecule type" value="Genomic_DNA"/>
</dbReference>
<dbReference type="SMART" id="SM00367">
    <property type="entry name" value="LRR_CC"/>
    <property type="match status" value="15"/>
</dbReference>
<accession>A0A9R0WLJ6</accession>
<sequence>MAMATHGHLAKRRRVCPAAVAVPAAPIDSLADELLFLVLDRVAAADPRALKSFALASRACHAAESRHRRVLRPYRADLLSAALARYPTAARLDLTLCPRVPAAALAALSSAPVPSLRAVDLSRSRGFGAPGLAALLAASPGLADLDLSNGVDLGDAAAAELARARGLQRFCLSRCKPMTDMGLGCIAVGCPDLRDLTLNWCLGITDLGVQLLALKCKKLRTLNLSYTMISKDCLPAIMKLPNLEVLALVGCVGIDDDALSGLENGCSKSLRVLDLSTCRNVTHTGVSSVVKAVPNLLELNLSYCCNVTPSMGKCFQMLPKLQTLKLEGCKFMADGLKYIGISCVSLRELSLSKCSGVTDTDLSFVVSRLKNLLKLDITCNRNITDVSLATITSSCPSLVSLRMESCSHFSSEGLRLIGKRCCHLEELDITDSDLDDEGLKALSGCRKLSSLKIGICMRISDEGLIHIGKSCPELRDIDLYRSGGISDEGVTQIAQGCPMLESINLSYCTEITDVSLVSLSKCAKLNTLEIRGCPSVSSAGLSEIAIGCRLLAKLDVKKCFAINDVGMLFLSQFSHSLRQINLSYCSVTDIGLLSLSSICGLQNMTIVHLAGITPNGLMAALMVSGGLTRVKLHAAFRSMMPPHMLKVVEARGCAFQWIDKPFKSSKSDATYGNNSLEMCLYDEIMRNACYRRLDCQPYMNMMV</sequence>
<reference evidence="2 3" key="1">
    <citation type="submission" date="2017-09" db="EMBL/GenBank/DDBJ databases">
        <authorList>
            <consortium name="International Durum Wheat Genome Sequencing Consortium (IDWGSC)"/>
            <person name="Milanesi L."/>
        </authorList>
    </citation>
    <scope>NUCLEOTIDE SEQUENCE [LARGE SCALE GENOMIC DNA]</scope>
    <source>
        <strain evidence="3">cv. Svevo</strain>
    </source>
</reference>
<dbReference type="GO" id="GO:0016567">
    <property type="term" value="P:protein ubiquitination"/>
    <property type="evidence" value="ECO:0007669"/>
    <property type="project" value="EnsemblPlants"/>
</dbReference>
<dbReference type="InterPro" id="IPR057207">
    <property type="entry name" value="FBXL15_LRR"/>
</dbReference>
<name>A0A9R0WLJ6_TRITD</name>
<gene>
    <name evidence="2" type="ORF">TRITD_5Av1G113500</name>
</gene>
<dbReference type="SUPFAM" id="SSF52047">
    <property type="entry name" value="RNI-like"/>
    <property type="match status" value="1"/>
</dbReference>
<evidence type="ECO:0000259" key="1">
    <source>
        <dbReference type="Pfam" id="PF25372"/>
    </source>
</evidence>
<dbReference type="InterPro" id="IPR032675">
    <property type="entry name" value="LRR_dom_sf"/>
</dbReference>
<dbReference type="Pfam" id="PF25372">
    <property type="entry name" value="DUF7885"/>
    <property type="match status" value="1"/>
</dbReference>
<evidence type="ECO:0000313" key="2">
    <source>
        <dbReference type="EMBL" id="VAI16111.1"/>
    </source>
</evidence>
<dbReference type="FunFam" id="3.80.10.10:FF:001072">
    <property type="entry name" value="F-box/LRR-repeat protein 3"/>
    <property type="match status" value="1"/>
</dbReference>
<proteinExistence type="predicted"/>
<keyword evidence="3" id="KW-1185">Reference proteome</keyword>
<dbReference type="PANTHER" id="PTHR13318">
    <property type="entry name" value="PARTNER OF PAIRED, ISOFORM B-RELATED"/>
    <property type="match status" value="1"/>
</dbReference>
<dbReference type="AlphaFoldDB" id="A0A9R0WLJ6"/>
<dbReference type="GO" id="GO:0031146">
    <property type="term" value="P:SCF-dependent proteasomal ubiquitin-dependent protein catabolic process"/>
    <property type="evidence" value="ECO:0007669"/>
    <property type="project" value="TreeGrafter"/>
</dbReference>